<evidence type="ECO:0000256" key="2">
    <source>
        <dbReference type="ARBA" id="ARBA00023002"/>
    </source>
</evidence>
<evidence type="ECO:0000259" key="4">
    <source>
        <dbReference type="SMART" id="SM00839"/>
    </source>
</evidence>
<dbReference type="SMART" id="SM00839">
    <property type="entry name" value="ELFV_dehydrog"/>
    <property type="match status" value="1"/>
</dbReference>
<dbReference type="Pfam" id="PF00208">
    <property type="entry name" value="ELFV_dehydrog"/>
    <property type="match status" value="1"/>
</dbReference>
<evidence type="ECO:0000313" key="5">
    <source>
        <dbReference type="EMBL" id="MCT2590982.1"/>
    </source>
</evidence>
<dbReference type="Proteomes" id="UP001156389">
    <property type="component" value="Unassembled WGS sequence"/>
</dbReference>
<proteinExistence type="inferred from homology"/>
<dbReference type="InterPro" id="IPR006097">
    <property type="entry name" value="Glu/Leu/Phe/Val/Trp_DH_dimer"/>
</dbReference>
<keyword evidence="6" id="KW-1185">Reference proteome</keyword>
<evidence type="ECO:0000313" key="6">
    <source>
        <dbReference type="Proteomes" id="UP001156389"/>
    </source>
</evidence>
<dbReference type="EMBL" id="JAJAGO010000006">
    <property type="protein sequence ID" value="MCT2590982.1"/>
    <property type="molecule type" value="Genomic_DNA"/>
</dbReference>
<name>A0ABT2JSW5_9ACTN</name>
<feature type="region of interest" description="Disordered" evidence="3">
    <location>
        <begin position="368"/>
        <end position="394"/>
    </location>
</feature>
<dbReference type="InterPro" id="IPR036291">
    <property type="entry name" value="NAD(P)-bd_dom_sf"/>
</dbReference>
<reference evidence="5 6" key="1">
    <citation type="submission" date="2021-10" db="EMBL/GenBank/DDBJ databases">
        <title>Streptomyces gossypii sp. nov., isolated from soil collected from cotton field.</title>
        <authorList>
            <person name="Ge X."/>
            <person name="Chen X."/>
            <person name="Liu W."/>
        </authorList>
    </citation>
    <scope>NUCLEOTIDE SEQUENCE [LARGE SCALE GENOMIC DNA]</scope>
    <source>
        <strain evidence="5 6">N2-109</strain>
    </source>
</reference>
<comment type="caution">
    <text evidence="5">The sequence shown here is derived from an EMBL/GenBank/DDBJ whole genome shotgun (WGS) entry which is preliminary data.</text>
</comment>
<dbReference type="InterPro" id="IPR046346">
    <property type="entry name" value="Aminoacid_DH-like_N_sf"/>
</dbReference>
<accession>A0ABT2JSW5</accession>
<feature type="domain" description="Glutamate/phenylalanine/leucine/valine/L-tryptophan dehydrogenase C-terminal" evidence="4">
    <location>
        <begin position="153"/>
        <end position="369"/>
    </location>
</feature>
<evidence type="ECO:0000256" key="1">
    <source>
        <dbReference type="ARBA" id="ARBA00006382"/>
    </source>
</evidence>
<protein>
    <recommendedName>
        <fullName evidence="4">Glutamate/phenylalanine/leucine/valine/L-tryptophan dehydrogenase C-terminal domain-containing protein</fullName>
    </recommendedName>
</protein>
<keyword evidence="2" id="KW-0560">Oxidoreductase</keyword>
<dbReference type="PANTHER" id="PTHR11606">
    <property type="entry name" value="GLUTAMATE DEHYDROGENASE"/>
    <property type="match status" value="1"/>
</dbReference>
<dbReference type="SUPFAM" id="SSF51735">
    <property type="entry name" value="NAD(P)-binding Rossmann-fold domains"/>
    <property type="match status" value="1"/>
</dbReference>
<dbReference type="RefSeq" id="WP_260218310.1">
    <property type="nucleotide sequence ID" value="NZ_JAJAGO010000006.1"/>
</dbReference>
<sequence>MVHLIEYRDPVEHCPGFLVYDGTACRLAVGGCRMKAGLTADTLRTLSARMTLKQRVLGLNADGAKCGVAYDPEGPRRSAVLRRFLEFLGDELRRRFSMGADMGTRFEELDSLAAGSGIGSVKYAVRVAQRLPEPEFYARMRLLDASVGGLTVGQRRAGHALAHAALAAAAHAGRRPARLSCVLQGFGTLGRAAALALLEQGVRVTAVADEHGCVVDPRGLDIARMLATDQRRPVPGLLGSVLRLPSQSLFDLPADMLILAGGDDALTERQATLLPVPIVAVGANCGLRDEAERLLAERGSLVVPDFIGGIGGSASMEALFGPTRTPEPREVLDTVAAMMRELVGDILAGARDQRLLPREVALAIAQSTGVSPGERPYGGSPYRATTRAPHGQRADARHTLTRYTVTPHIAARTAVAPSAAVRSAEARTQRGNR</sequence>
<organism evidence="5 6">
    <name type="scientific">Streptomyces gossypii</name>
    <dbReference type="NCBI Taxonomy" id="2883101"/>
    <lineage>
        <taxon>Bacteria</taxon>
        <taxon>Bacillati</taxon>
        <taxon>Actinomycetota</taxon>
        <taxon>Actinomycetes</taxon>
        <taxon>Kitasatosporales</taxon>
        <taxon>Streptomycetaceae</taxon>
        <taxon>Streptomyces</taxon>
    </lineage>
</organism>
<dbReference type="Pfam" id="PF02812">
    <property type="entry name" value="ELFV_dehydrog_N"/>
    <property type="match status" value="1"/>
</dbReference>
<dbReference type="SUPFAM" id="SSF53223">
    <property type="entry name" value="Aminoacid dehydrogenase-like, N-terminal domain"/>
    <property type="match status" value="1"/>
</dbReference>
<dbReference type="Gene3D" id="3.40.50.10860">
    <property type="entry name" value="Leucine Dehydrogenase, chain A, domain 1"/>
    <property type="match status" value="1"/>
</dbReference>
<gene>
    <name evidence="5" type="ORF">LHJ74_13860</name>
</gene>
<comment type="similarity">
    <text evidence="1">Belongs to the Glu/Leu/Phe/Val dehydrogenases family.</text>
</comment>
<dbReference type="InterPro" id="IPR006096">
    <property type="entry name" value="Glu/Leu/Phe/Val/Trp_DH_C"/>
</dbReference>
<dbReference type="Gene3D" id="3.40.50.720">
    <property type="entry name" value="NAD(P)-binding Rossmann-like Domain"/>
    <property type="match status" value="1"/>
</dbReference>
<dbReference type="PANTHER" id="PTHR11606:SF13">
    <property type="entry name" value="GLUTAMATE DEHYDROGENASE 1, MITOCHONDRIAL"/>
    <property type="match status" value="1"/>
</dbReference>
<evidence type="ECO:0000256" key="3">
    <source>
        <dbReference type="SAM" id="MobiDB-lite"/>
    </source>
</evidence>